<dbReference type="EMBL" id="JBBKAJ010000022">
    <property type="protein sequence ID" value="MEJ8632698.1"/>
    <property type="molecule type" value="Genomic_DNA"/>
</dbReference>
<reference evidence="1" key="1">
    <citation type="submission" date="2024-03" db="EMBL/GenBank/DDBJ databases">
        <title>Novel Streptomyces species of biotechnological and ecological value are a feature of Machair soil.</title>
        <authorList>
            <person name="Prole J.R."/>
            <person name="Goodfellow M."/>
            <person name="Allenby N."/>
            <person name="Ward A.C."/>
        </authorList>
    </citation>
    <scope>NUCLEOTIDE SEQUENCE</scope>
    <source>
        <strain evidence="1">MS2.AVA.5</strain>
    </source>
</reference>
<gene>
    <name evidence="1" type="ORF">WKI67_04745</name>
</gene>
<keyword evidence="2" id="KW-1185">Reference proteome</keyword>
<organism evidence="1 2">
    <name type="scientific">Streptomyces achmelvichensis</name>
    <dbReference type="NCBI Taxonomy" id="3134111"/>
    <lineage>
        <taxon>Bacteria</taxon>
        <taxon>Bacillati</taxon>
        <taxon>Actinomycetota</taxon>
        <taxon>Actinomycetes</taxon>
        <taxon>Kitasatosporales</taxon>
        <taxon>Streptomycetaceae</taxon>
        <taxon>Streptomyces</taxon>
    </lineage>
</organism>
<accession>A0ACC6PMW2</accession>
<sequence length="898" mass="95790">MTTSPLVLQWPLIGRTVELADATDLLTAPGSRGVIIRGPAGAGATRLGHEVWESARKRGHPVIRAAATHASRSVALGALAPLLSPGLHGRLTLRTDGPRTAQGHVRRRPVLLLDDIHLLDDASVGLLQPLLTAGEFQLIATATPECRQESASAHLAGNLDLVPLEPLSRTVVQTLLERVLDGPVERRTARQLHRVSGGRPLYLRELVSGALNGGQLVRETGLWRITTPLAPPPRLVELVRFRLAALAPPSHAVLEHLSLCGPDRPALFPPDVLETLREAGLLRIQGEGPQALADLTDPLHGEVLRTTATLHRKRRMLLARAELAAVPSGNGPTGAELLRSTLWRLDAAVGVPPEDLLQAVELARDAHDFRAALRLVTALVDVRPDAQSYLLLGEFQHACGCPDQAEDALARALELATTPDERLLGVVLRTQNLAQGLLRIGEAFAINQREVSGTPHGDSAAVLKANEAALWTLVGDVGRARALLKDAAADGSRRAALMAAVPSVYCLSESGHPDDALAAADQHAERPECARAASVAHPAMLRSARARTLAEAGRLDEAEDLAHQAYDHAVDTRAGTAQIRAATDLAWIAYLQGDMARARYWFASVVSTSRDQGFLSGLWWGQAGRALVCAVTGDRAASDDAWAEADRMLPDHDRRPECRLVEGWRAAALGRYGDARALLSDGARTALRTGLVALASHLLYDVARLGDAHGVHPQLTELAIRCQNPLIALRARTAGALAAHAGAELERCAEEADVMGARLMAAETWTAAAGAHSRNGSRRTAASCRARAERLAPLCGARTPGLAPQGVRDNLTDRELEIALLAAGGLGNAQIADQLALSVRTVGNHLHRVYAKVGVRDRRVLGQALWPRTRAPREAHGRSAGPQEAACRTSPAAHRTRV</sequence>
<comment type="caution">
    <text evidence="1">The sequence shown here is derived from an EMBL/GenBank/DDBJ whole genome shotgun (WGS) entry which is preliminary data.</text>
</comment>
<evidence type="ECO:0000313" key="1">
    <source>
        <dbReference type="EMBL" id="MEJ8632698.1"/>
    </source>
</evidence>
<evidence type="ECO:0000313" key="2">
    <source>
        <dbReference type="Proteomes" id="UP001377168"/>
    </source>
</evidence>
<dbReference type="Proteomes" id="UP001377168">
    <property type="component" value="Unassembled WGS sequence"/>
</dbReference>
<proteinExistence type="predicted"/>
<name>A0ACC6PMW2_9ACTN</name>
<protein>
    <submittedName>
        <fullName evidence="1">LuxR C-terminal-related transcriptional regulator</fullName>
    </submittedName>
</protein>